<evidence type="ECO:0000256" key="7">
    <source>
        <dbReference type="RuleBase" id="RU367016"/>
    </source>
</evidence>
<comment type="subcellular location">
    <subcellularLocation>
        <location evidence="1 7">Cell membrane</location>
        <topology evidence="1 7">Multi-pass membrane protein</topology>
    </subcellularLocation>
</comment>
<comment type="caution">
    <text evidence="9">The sequence shown here is derived from an EMBL/GenBank/DDBJ whole genome shotgun (WGS) entry which is preliminary data.</text>
</comment>
<evidence type="ECO:0000259" key="8">
    <source>
        <dbReference type="Pfam" id="PF09335"/>
    </source>
</evidence>
<feature type="domain" description="VTT" evidence="8">
    <location>
        <begin position="65"/>
        <end position="202"/>
    </location>
</feature>
<keyword evidence="4 7" id="KW-0812">Transmembrane</keyword>
<gene>
    <name evidence="9" type="ORF">GCM10023147_51210</name>
</gene>
<keyword evidence="5 7" id="KW-1133">Transmembrane helix</keyword>
<evidence type="ECO:0000256" key="3">
    <source>
        <dbReference type="ARBA" id="ARBA00022475"/>
    </source>
</evidence>
<evidence type="ECO:0000313" key="10">
    <source>
        <dbReference type="Proteomes" id="UP001500635"/>
    </source>
</evidence>
<protein>
    <submittedName>
        <fullName evidence="9">VTT domain-containing protein</fullName>
    </submittedName>
</protein>
<keyword evidence="6 7" id="KW-0472">Membrane</keyword>
<dbReference type="EMBL" id="BAABFR010000175">
    <property type="protein sequence ID" value="GAA4407269.1"/>
    <property type="molecule type" value="Genomic_DNA"/>
</dbReference>
<dbReference type="InterPro" id="IPR032818">
    <property type="entry name" value="DedA-like"/>
</dbReference>
<feature type="transmembrane region" description="Helical" evidence="7">
    <location>
        <begin position="42"/>
        <end position="62"/>
    </location>
</feature>
<evidence type="ECO:0000256" key="5">
    <source>
        <dbReference type="ARBA" id="ARBA00022989"/>
    </source>
</evidence>
<evidence type="ECO:0000256" key="2">
    <source>
        <dbReference type="ARBA" id="ARBA00010792"/>
    </source>
</evidence>
<feature type="transmembrane region" description="Helical" evidence="7">
    <location>
        <begin position="97"/>
        <end position="120"/>
    </location>
</feature>
<evidence type="ECO:0000256" key="1">
    <source>
        <dbReference type="ARBA" id="ARBA00004651"/>
    </source>
</evidence>
<evidence type="ECO:0000256" key="6">
    <source>
        <dbReference type="ARBA" id="ARBA00023136"/>
    </source>
</evidence>
<evidence type="ECO:0000256" key="4">
    <source>
        <dbReference type="ARBA" id="ARBA00022692"/>
    </source>
</evidence>
<sequence>MFVAGVHDLALHASTALSASTTTVQASALGGILDPVTVLNKFGSWVLLGLLIVVFVESGVLFPILPGDSLLFTAGLVFSAGASEAHDLKYSGSQSGWLLWATLVLVPVVAVLGAQVGYLIGRFGGSALFKPDAKVLKQKYLDESHAFFEKYGPVTIFLARFVPIVRTFAPLVAGAAKMKYAAFTLWNVLGSIVWGVGVTVLGVFLGKIEFVRKNIDAIFVVIVIVSVLPIAFEALKRFRSARRTA</sequence>
<proteinExistence type="inferred from homology"/>
<dbReference type="Pfam" id="PF09335">
    <property type="entry name" value="VTT_dom"/>
    <property type="match status" value="1"/>
</dbReference>
<dbReference type="PANTHER" id="PTHR30353">
    <property type="entry name" value="INNER MEMBRANE PROTEIN DEDA-RELATED"/>
    <property type="match status" value="1"/>
</dbReference>
<keyword evidence="3 7" id="KW-1003">Cell membrane</keyword>
<evidence type="ECO:0000313" key="9">
    <source>
        <dbReference type="EMBL" id="GAA4407269.1"/>
    </source>
</evidence>
<dbReference type="Proteomes" id="UP001500635">
    <property type="component" value="Unassembled WGS sequence"/>
</dbReference>
<reference evidence="10" key="1">
    <citation type="journal article" date="2019" name="Int. J. Syst. Evol. Microbiol.">
        <title>The Global Catalogue of Microorganisms (GCM) 10K type strain sequencing project: providing services to taxonomists for standard genome sequencing and annotation.</title>
        <authorList>
            <consortium name="The Broad Institute Genomics Platform"/>
            <consortium name="The Broad Institute Genome Sequencing Center for Infectious Disease"/>
            <person name="Wu L."/>
            <person name="Ma J."/>
        </authorList>
    </citation>
    <scope>NUCLEOTIDE SEQUENCE [LARGE SCALE GENOMIC DNA]</scope>
    <source>
        <strain evidence="10">JCM 17688</strain>
    </source>
</reference>
<feature type="transmembrane region" description="Helical" evidence="7">
    <location>
        <begin position="217"/>
        <end position="235"/>
    </location>
</feature>
<name>A0ABP8KIA2_9ACTN</name>
<dbReference type="PANTHER" id="PTHR30353:SF0">
    <property type="entry name" value="TRANSMEMBRANE PROTEIN"/>
    <property type="match status" value="1"/>
</dbReference>
<accession>A0ABP8KIA2</accession>
<feature type="transmembrane region" description="Helical" evidence="7">
    <location>
        <begin position="185"/>
        <end position="205"/>
    </location>
</feature>
<keyword evidence="10" id="KW-1185">Reference proteome</keyword>
<organism evidence="9 10">
    <name type="scientific">Tsukamurella soli</name>
    <dbReference type="NCBI Taxonomy" id="644556"/>
    <lineage>
        <taxon>Bacteria</taxon>
        <taxon>Bacillati</taxon>
        <taxon>Actinomycetota</taxon>
        <taxon>Actinomycetes</taxon>
        <taxon>Mycobacteriales</taxon>
        <taxon>Tsukamurellaceae</taxon>
        <taxon>Tsukamurella</taxon>
    </lineage>
</organism>
<comment type="similarity">
    <text evidence="2 7">Belongs to the DedA family.</text>
</comment>
<dbReference type="InterPro" id="IPR032816">
    <property type="entry name" value="VTT_dom"/>
</dbReference>